<keyword evidence="5" id="KW-1185">Reference proteome</keyword>
<organism evidence="4 5">
    <name type="scientific">Ameyamaea chiangmaiensis</name>
    <dbReference type="NCBI Taxonomy" id="442969"/>
    <lineage>
        <taxon>Bacteria</taxon>
        <taxon>Pseudomonadati</taxon>
        <taxon>Pseudomonadota</taxon>
        <taxon>Alphaproteobacteria</taxon>
        <taxon>Acetobacterales</taxon>
        <taxon>Acetobacteraceae</taxon>
        <taxon>Ameyamaea</taxon>
    </lineage>
</organism>
<evidence type="ECO:0000259" key="3">
    <source>
        <dbReference type="Pfam" id="PF08239"/>
    </source>
</evidence>
<sequence length="231" mass="23258">MARVFLAALSASVVSIGMLAAAPLAHASPGLLPQGAQVFAGPSPEYPAVGMLPPGTQVEIFGCESGWGWCDVATGPYRGWVAGQAIEMMGPGMGGPVWQYGAAMGLPIIGFAFGDYWGAHYRGQPWFADRDRWGRGSSGGPGGWNGRPGGFAPPGRPGGPGMMRGGNDAGGQSGGPDFRGYGGNQGRGDMGHPGGAPEAHANHGPGDGPQHGVQGSDRGGTHGGGDHQPHP</sequence>
<feature type="compositionally biased region" description="Gly residues" evidence="1">
    <location>
        <begin position="180"/>
        <end position="194"/>
    </location>
</feature>
<evidence type="ECO:0000313" key="4">
    <source>
        <dbReference type="EMBL" id="NVN39291.1"/>
    </source>
</evidence>
<proteinExistence type="predicted"/>
<dbReference type="Proteomes" id="UP000585665">
    <property type="component" value="Unassembled WGS sequence"/>
</dbReference>
<dbReference type="Pfam" id="PF08239">
    <property type="entry name" value="SH3_3"/>
    <property type="match status" value="1"/>
</dbReference>
<feature type="chain" id="PRO_5032500483" evidence="2">
    <location>
        <begin position="28"/>
        <end position="231"/>
    </location>
</feature>
<accession>A0A850PE19</accession>
<protein>
    <submittedName>
        <fullName evidence="4">SH3 domain-containing protein</fullName>
    </submittedName>
</protein>
<dbReference type="InterPro" id="IPR003646">
    <property type="entry name" value="SH3-like_bac-type"/>
</dbReference>
<feature type="domain" description="SH3b" evidence="3">
    <location>
        <begin position="35"/>
        <end position="86"/>
    </location>
</feature>
<dbReference type="AlphaFoldDB" id="A0A850PE19"/>
<dbReference type="Gene3D" id="2.30.30.40">
    <property type="entry name" value="SH3 Domains"/>
    <property type="match status" value="1"/>
</dbReference>
<evidence type="ECO:0000256" key="1">
    <source>
        <dbReference type="SAM" id="MobiDB-lite"/>
    </source>
</evidence>
<name>A0A850PE19_9PROT</name>
<evidence type="ECO:0000313" key="5">
    <source>
        <dbReference type="Proteomes" id="UP000585665"/>
    </source>
</evidence>
<feature type="region of interest" description="Disordered" evidence="1">
    <location>
        <begin position="132"/>
        <end position="231"/>
    </location>
</feature>
<gene>
    <name evidence="4" type="ORF">HUK82_01750</name>
</gene>
<evidence type="ECO:0000256" key="2">
    <source>
        <dbReference type="SAM" id="SignalP"/>
    </source>
</evidence>
<comment type="caution">
    <text evidence="4">The sequence shown here is derived from an EMBL/GenBank/DDBJ whole genome shotgun (WGS) entry which is preliminary data.</text>
</comment>
<feature type="compositionally biased region" description="Gly residues" evidence="1">
    <location>
        <begin position="136"/>
        <end position="149"/>
    </location>
</feature>
<feature type="compositionally biased region" description="Gly residues" evidence="1">
    <location>
        <begin position="158"/>
        <end position="174"/>
    </location>
</feature>
<reference evidence="4 5" key="1">
    <citation type="submission" date="2020-06" db="EMBL/GenBank/DDBJ databases">
        <title>Description of novel acetic acid bacteria.</title>
        <authorList>
            <person name="Sombolestani A."/>
        </authorList>
    </citation>
    <scope>NUCLEOTIDE SEQUENCE [LARGE SCALE GENOMIC DNA]</scope>
    <source>
        <strain evidence="4 5">LMG 27010</strain>
    </source>
</reference>
<keyword evidence="2" id="KW-0732">Signal</keyword>
<feature type="signal peptide" evidence="2">
    <location>
        <begin position="1"/>
        <end position="27"/>
    </location>
</feature>
<dbReference type="RefSeq" id="WP_176612309.1">
    <property type="nucleotide sequence ID" value="NZ_JABXXR010000006.1"/>
</dbReference>
<dbReference type="EMBL" id="JABXXR010000006">
    <property type="protein sequence ID" value="NVN39291.1"/>
    <property type="molecule type" value="Genomic_DNA"/>
</dbReference>